<proteinExistence type="predicted"/>
<dbReference type="AlphaFoldDB" id="A0AAV6XDV3"/>
<gene>
    <name evidence="6" type="ORF">BUALT_Bualt08G0025500</name>
</gene>
<feature type="compositionally biased region" description="Acidic residues" evidence="4">
    <location>
        <begin position="55"/>
        <end position="87"/>
    </location>
</feature>
<name>A0AAV6XDV3_9LAMI</name>
<feature type="domain" description="MULE transposase" evidence="5">
    <location>
        <begin position="279"/>
        <end position="336"/>
    </location>
</feature>
<evidence type="ECO:0000256" key="2">
    <source>
        <dbReference type="ARBA" id="ARBA00023125"/>
    </source>
</evidence>
<dbReference type="Pfam" id="PF10551">
    <property type="entry name" value="MULE"/>
    <property type="match status" value="1"/>
</dbReference>
<dbReference type="GO" id="GO:0006313">
    <property type="term" value="P:DNA transposition"/>
    <property type="evidence" value="ECO:0007669"/>
    <property type="project" value="InterPro"/>
</dbReference>
<keyword evidence="2" id="KW-0238">DNA-binding</keyword>
<evidence type="ECO:0000313" key="6">
    <source>
        <dbReference type="EMBL" id="KAG8377365.1"/>
    </source>
</evidence>
<keyword evidence="7" id="KW-1185">Reference proteome</keyword>
<dbReference type="PANTHER" id="PTHR31973">
    <property type="entry name" value="POLYPROTEIN, PUTATIVE-RELATED"/>
    <property type="match status" value="1"/>
</dbReference>
<dbReference type="InterPro" id="IPR018289">
    <property type="entry name" value="MULE_transposase_dom"/>
</dbReference>
<dbReference type="PANTHER" id="PTHR31973:SF187">
    <property type="entry name" value="MUTATOR TRANSPOSASE MUDRA PROTEIN"/>
    <property type="match status" value="1"/>
</dbReference>
<feature type="compositionally biased region" description="Acidic residues" evidence="4">
    <location>
        <begin position="100"/>
        <end position="120"/>
    </location>
</feature>
<keyword evidence="3" id="KW-0233">DNA recombination</keyword>
<dbReference type="PROSITE" id="PS01007">
    <property type="entry name" value="TRANSPOSASE_MUTATOR"/>
    <property type="match status" value="1"/>
</dbReference>
<dbReference type="EMBL" id="WHWC01000008">
    <property type="protein sequence ID" value="KAG8377365.1"/>
    <property type="molecule type" value="Genomic_DNA"/>
</dbReference>
<organism evidence="6 7">
    <name type="scientific">Buddleja alternifolia</name>
    <dbReference type="NCBI Taxonomy" id="168488"/>
    <lineage>
        <taxon>Eukaryota</taxon>
        <taxon>Viridiplantae</taxon>
        <taxon>Streptophyta</taxon>
        <taxon>Embryophyta</taxon>
        <taxon>Tracheophyta</taxon>
        <taxon>Spermatophyta</taxon>
        <taxon>Magnoliopsida</taxon>
        <taxon>eudicotyledons</taxon>
        <taxon>Gunneridae</taxon>
        <taxon>Pentapetalae</taxon>
        <taxon>asterids</taxon>
        <taxon>lamiids</taxon>
        <taxon>Lamiales</taxon>
        <taxon>Scrophulariaceae</taxon>
        <taxon>Buddlejeae</taxon>
        <taxon>Buddleja</taxon>
    </lineage>
</organism>
<keyword evidence="1" id="KW-0815">Transposition</keyword>
<dbReference type="InterPro" id="IPR001207">
    <property type="entry name" value="Transposase_mutator"/>
</dbReference>
<reference evidence="6" key="1">
    <citation type="submission" date="2019-10" db="EMBL/GenBank/DDBJ databases">
        <authorList>
            <person name="Zhang R."/>
            <person name="Pan Y."/>
            <person name="Wang J."/>
            <person name="Ma R."/>
            <person name="Yu S."/>
        </authorList>
    </citation>
    <scope>NUCLEOTIDE SEQUENCE</scope>
    <source>
        <strain evidence="6">LA-IB0</strain>
        <tissue evidence="6">Leaf</tissue>
    </source>
</reference>
<feature type="region of interest" description="Disordered" evidence="4">
    <location>
        <begin position="43"/>
        <end position="120"/>
    </location>
</feature>
<dbReference type="Proteomes" id="UP000826271">
    <property type="component" value="Unassembled WGS sequence"/>
</dbReference>
<dbReference type="GO" id="GO:0003677">
    <property type="term" value="F:DNA binding"/>
    <property type="evidence" value="ECO:0007669"/>
    <property type="project" value="UniProtKB-KW"/>
</dbReference>
<protein>
    <recommendedName>
        <fullName evidence="5">MULE transposase domain-containing protein</fullName>
    </recommendedName>
</protein>
<feature type="region of interest" description="Disordered" evidence="4">
    <location>
        <begin position="471"/>
        <end position="491"/>
    </location>
</feature>
<comment type="caution">
    <text evidence="6">The sequence shown here is derived from an EMBL/GenBank/DDBJ whole genome shotgun (WGS) entry which is preliminary data.</text>
</comment>
<evidence type="ECO:0000313" key="7">
    <source>
        <dbReference type="Proteomes" id="UP000826271"/>
    </source>
</evidence>
<evidence type="ECO:0000256" key="4">
    <source>
        <dbReference type="SAM" id="MobiDB-lite"/>
    </source>
</evidence>
<sequence length="491" mass="56860">MDMKHHAKLHIPAREMNVYVEFLTELENNEGDDVVFLGEDTEADDVVGEDVGAVGEDEGNSGGDVDDSDDLLDSDYDMEEEWGDDDQMFQRNIDPGIELGGDDNIEEESSDSNESGEDDLVASEDDLDEHRFSDEEDESPKVYVRCAGDDCQWRINVVKVKNEATFRIREYNSYHSCPQTFHVKNVNTDWLSKKILKKFKSDPKRNVKGFRQDVIEEINCHVSKDQTYRAIRKALKAIEGSPDYQYTRLWDYADELRRTNPGSTIILGIEDDSDGVSFKNKETWEWFLTVLKNDLEIVNEHEFTFMSDKQKGLILAFEEVFPGSDHRFCVRHLLNNFKTAGYRRMAFKNALWSAAKATTVNEFKLRMQELRQLDEKIWLDLEERYNQRNVHRVFELRKKIASLCKQYLTVASYFTKLKVIRKAYAIVAREEKQIMLLRRSENNDNPVAYVAKGHMQERCFEIIGYTPGWSPKGKDRGRGASNNIDTNHEGS</sequence>
<evidence type="ECO:0000256" key="3">
    <source>
        <dbReference type="ARBA" id="ARBA00023172"/>
    </source>
</evidence>
<accession>A0AAV6XDV3</accession>
<dbReference type="GO" id="GO:0004803">
    <property type="term" value="F:transposase activity"/>
    <property type="evidence" value="ECO:0007669"/>
    <property type="project" value="InterPro"/>
</dbReference>
<evidence type="ECO:0000259" key="5">
    <source>
        <dbReference type="Pfam" id="PF10551"/>
    </source>
</evidence>
<evidence type="ECO:0000256" key="1">
    <source>
        <dbReference type="ARBA" id="ARBA00022578"/>
    </source>
</evidence>